<dbReference type="InterPro" id="IPR050921">
    <property type="entry name" value="T4SS_GSP_E_ATPase"/>
</dbReference>
<dbReference type="Pfam" id="PF00437">
    <property type="entry name" value="T2SSE"/>
    <property type="match status" value="1"/>
</dbReference>
<dbReference type="InterPro" id="IPR027417">
    <property type="entry name" value="P-loop_NTPase"/>
</dbReference>
<gene>
    <name evidence="3" type="ordered locus">Tagg_0795</name>
</gene>
<reference evidence="4" key="2">
    <citation type="journal article" date="2010" name="Stand. Genomic Sci.">
        <title>Complete genome sequence of Thermosphaera aggregans type strain (M11TLT).</title>
        <authorList>
            <person name="Spring S."/>
            <person name="Rachel R."/>
            <person name="Lapidus A."/>
            <person name="Davenport K."/>
            <person name="Tice H."/>
            <person name="Copeland A."/>
            <person name="Cheng J.-F."/>
            <person name="Lucas S."/>
            <person name="Chen F."/>
            <person name="Nolan M."/>
            <person name="Bruce D."/>
            <person name="Goodwin L."/>
            <person name="Pitluck S."/>
            <person name="Ivanova N."/>
            <person name="Mavromatis K."/>
            <person name="Ovchinnikova G."/>
            <person name="Pati A."/>
            <person name="Chen A."/>
            <person name="Palaniappan K."/>
            <person name="Land M."/>
            <person name="Hauser L."/>
            <person name="Chang Y.-J."/>
            <person name="Jeffries C.C."/>
            <person name="Brettin T."/>
            <person name="Detter J.C."/>
            <person name="Tapia R."/>
            <person name="Han C."/>
            <person name="Heimerl T."/>
            <person name="Weikl F."/>
            <person name="Brambilla E."/>
            <person name="Goker M."/>
            <person name="Bristow J."/>
            <person name="Eisen J.A."/>
            <person name="Markowitz V."/>
            <person name="Hugenholtz P."/>
            <person name="Kyrpides N.C."/>
            <person name="Klenk H.-P."/>
        </authorList>
    </citation>
    <scope>NUCLEOTIDE SEQUENCE [LARGE SCALE GENOMIC DNA]</scope>
    <source>
        <strain evidence="4">DSM 11486 / M11TL</strain>
    </source>
</reference>
<dbReference type="InterPro" id="IPR001482">
    <property type="entry name" value="T2SS/T4SS_dom"/>
</dbReference>
<dbReference type="Gene3D" id="3.40.50.300">
    <property type="entry name" value="P-loop containing nucleotide triphosphate hydrolases"/>
    <property type="match status" value="1"/>
</dbReference>
<dbReference type="EMBL" id="CP001939">
    <property type="protein sequence ID" value="ADG91068.1"/>
    <property type="molecule type" value="Genomic_DNA"/>
</dbReference>
<keyword evidence="4" id="KW-1185">Reference proteome</keyword>
<sequence length="491" mass="53826">MNRLQRFFQNIKTIPPSLPRTLPRGGGFAEASLRVVKRIVEEYLTGFSIDEGVEGLILEEYELPFNVKARIVRSGSLLKYVVEEPPVTPGIVDQVSRLVLGVEADGFKGLEAPGVEVVYNYSKIVSGYGPLYPFTMDEGVEEVSLDRKNGRIHVIHSKYSWYGWLPSNVTVRGDLVDRLVLSLARRSGRHISLHNPIAEGLTREGLRVSLTFGDEVSRSGSSIVIRRRPGTPVAITRLVAEGFLNTAVAAYLWLILESRGWVIIAGSVGAGKTTLLQALLTLIPPSRRVVTIEDTPELNGSTGLWDPLVERHLAVKQGASITSYDLLRFALRRRPDYIVVGEVRGVEARLLVQASRLGHGVLTTIHADNPRSVVERLAAPPISIPRSLLRNISTIVMVSNNQGLRRVSAVCEVGEGSELLEICGGPGSCASLTPSVLASLSERLQGLGDRERVLSMLEKKASFLDDCVSNQVFHYSKLSERLLEYYLSGSG</sequence>
<dbReference type="PANTHER" id="PTHR30486:SF6">
    <property type="entry name" value="TYPE IV PILUS RETRACTATION ATPASE PILT"/>
    <property type="match status" value="1"/>
</dbReference>
<dbReference type="HOGENOM" id="CLU_005379_2_2_2"/>
<dbReference type="Proteomes" id="UP000002376">
    <property type="component" value="Chromosome"/>
</dbReference>
<protein>
    <submittedName>
        <fullName evidence="3">Type II secretion system protein E</fullName>
    </submittedName>
</protein>
<dbReference type="GO" id="GO:0016887">
    <property type="term" value="F:ATP hydrolysis activity"/>
    <property type="evidence" value="ECO:0007669"/>
    <property type="project" value="InterPro"/>
</dbReference>
<reference evidence="3 4" key="1">
    <citation type="journal article" date="2010" name="Stand. Genomic Sci.">
        <title>Complete genome sequence of Thermosphaera aggregans type strain (M11TL).</title>
        <authorList>
            <person name="Spring S."/>
            <person name="Rachel R."/>
            <person name="Lapidus A."/>
            <person name="Davenport K."/>
            <person name="Tice H."/>
            <person name="Copeland A."/>
            <person name="Cheng J.F."/>
            <person name="Lucas S."/>
            <person name="Chen F."/>
            <person name="Nolan M."/>
            <person name="Bruce D."/>
            <person name="Goodwin L."/>
            <person name="Pitluck S."/>
            <person name="Ivanova N."/>
            <person name="Mavromatis K."/>
            <person name="Ovchinnikova G."/>
            <person name="Pati A."/>
            <person name="Chen A."/>
            <person name="Palaniappan K."/>
            <person name="Land M."/>
            <person name="Hauser L."/>
            <person name="Chang Y.J."/>
            <person name="Jeffries C.C."/>
            <person name="Brettin T."/>
            <person name="Detter J.C."/>
            <person name="Tapia R."/>
            <person name="Han C."/>
            <person name="Heimerl T."/>
            <person name="Weikl F."/>
            <person name="Brambilla E."/>
            <person name="Goker M."/>
            <person name="Bristow J."/>
            <person name="Eisen J.A."/>
            <person name="Markowitz V."/>
            <person name="Hugenholtz P."/>
            <person name="Kyrpides N.C."/>
            <person name="Klenk H.P."/>
        </authorList>
    </citation>
    <scope>NUCLEOTIDE SEQUENCE [LARGE SCALE GENOMIC DNA]</scope>
    <source>
        <strain evidence="4">DSM 11486 / M11TL</strain>
    </source>
</reference>
<dbReference type="OrthoDB" id="33500at2157"/>
<evidence type="ECO:0000259" key="2">
    <source>
        <dbReference type="Pfam" id="PF00437"/>
    </source>
</evidence>
<evidence type="ECO:0000313" key="4">
    <source>
        <dbReference type="Proteomes" id="UP000002376"/>
    </source>
</evidence>
<proteinExistence type="inferred from homology"/>
<dbReference type="PANTHER" id="PTHR30486">
    <property type="entry name" value="TWITCHING MOTILITY PROTEIN PILT"/>
    <property type="match status" value="1"/>
</dbReference>
<evidence type="ECO:0000313" key="3">
    <source>
        <dbReference type="EMBL" id="ADG91068.1"/>
    </source>
</evidence>
<dbReference type="AlphaFoldDB" id="D5U1R8"/>
<feature type="domain" description="Bacterial type II secretion system protein E" evidence="2">
    <location>
        <begin position="219"/>
        <end position="379"/>
    </location>
</feature>
<dbReference type="GeneID" id="9165810"/>
<reference key="3">
    <citation type="submission" date="2010-02" db="EMBL/GenBank/DDBJ databases">
        <title>Complete genome sequence of Thermosphaera aggregans type strain (M11TL).</title>
        <authorList>
            <consortium name="US DOE Joint Genome Institute (JGI-PGF)"/>
            <person name="Spring S."/>
            <person name="Lapidus A."/>
            <person name="Munk C."/>
            <person name="Schroeder M."/>
            <person name="Glavina Del Rio T."/>
            <person name="Tice H."/>
            <person name="Copeland A."/>
            <person name="Cheng J.-F."/>
            <person name="Lucas S."/>
            <person name="Chen F."/>
            <person name="Nolan M."/>
            <person name="Bruce D."/>
            <person name="Goodwin L."/>
            <person name="Pitluck S."/>
            <person name="Ivanova N."/>
            <person name="Mavromatis K."/>
            <person name="Ovchinnikova G."/>
            <person name="Pati A."/>
            <person name="Chen A."/>
            <person name="Palaniappan K."/>
            <person name="Land M."/>
            <person name="Hauser L."/>
            <person name="Chang Y.-J."/>
            <person name="Jeffries C.C."/>
            <person name="Brettin T."/>
            <person name="Detter J.C."/>
            <person name="Tapia R."/>
            <person name="Han C."/>
            <person name="Chain P."/>
            <person name="Heimerl T."/>
            <person name="Weik F."/>
            <person name="Goker M."/>
            <person name="Rachel R."/>
            <person name="Bristow J."/>
            <person name="Eisen J.A."/>
            <person name="Markowitz V."/>
            <person name="Hugenholtz P."/>
            <person name="Kyrpides N.C."/>
            <person name="Klenk H.-P."/>
        </authorList>
    </citation>
    <scope>NUCLEOTIDE SEQUENCE</scope>
    <source>
        <strain>DSM 11486</strain>
    </source>
</reference>
<dbReference type="RefSeq" id="WP_013129661.1">
    <property type="nucleotide sequence ID" value="NC_014160.1"/>
</dbReference>
<dbReference type="SUPFAM" id="SSF52540">
    <property type="entry name" value="P-loop containing nucleoside triphosphate hydrolases"/>
    <property type="match status" value="1"/>
</dbReference>
<organism evidence="3 4">
    <name type="scientific">Thermosphaera aggregans (strain DSM 11486 / M11TL)</name>
    <dbReference type="NCBI Taxonomy" id="633148"/>
    <lineage>
        <taxon>Archaea</taxon>
        <taxon>Thermoproteota</taxon>
        <taxon>Thermoprotei</taxon>
        <taxon>Desulfurococcales</taxon>
        <taxon>Desulfurococcaceae</taxon>
        <taxon>Thermosphaera</taxon>
    </lineage>
</organism>
<name>D5U1R8_THEAM</name>
<accession>D5U1R8</accession>
<dbReference type="KEGG" id="tag:Tagg_0795"/>
<dbReference type="Gene3D" id="3.30.450.380">
    <property type="match status" value="1"/>
</dbReference>
<dbReference type="STRING" id="633148.Tagg_0795"/>
<evidence type="ECO:0000256" key="1">
    <source>
        <dbReference type="ARBA" id="ARBA00006611"/>
    </source>
</evidence>
<dbReference type="eggNOG" id="arCOG01817">
    <property type="taxonomic scope" value="Archaea"/>
</dbReference>
<comment type="similarity">
    <text evidence="1">Belongs to the GSP E family.</text>
</comment>